<feature type="compositionally biased region" description="Basic and acidic residues" evidence="1">
    <location>
        <begin position="17"/>
        <end position="29"/>
    </location>
</feature>
<feature type="compositionally biased region" description="Low complexity" evidence="1">
    <location>
        <begin position="36"/>
        <end position="66"/>
    </location>
</feature>
<dbReference type="SUPFAM" id="SSF54236">
    <property type="entry name" value="Ubiquitin-like"/>
    <property type="match status" value="1"/>
</dbReference>
<organism evidence="3 4">
    <name type="scientific">Colletotrichum liriopes</name>
    <dbReference type="NCBI Taxonomy" id="708192"/>
    <lineage>
        <taxon>Eukaryota</taxon>
        <taxon>Fungi</taxon>
        <taxon>Dikarya</taxon>
        <taxon>Ascomycota</taxon>
        <taxon>Pezizomycotina</taxon>
        <taxon>Sordariomycetes</taxon>
        <taxon>Hypocreomycetidae</taxon>
        <taxon>Glomerellales</taxon>
        <taxon>Glomerellaceae</taxon>
        <taxon>Colletotrichum</taxon>
        <taxon>Colletotrichum spaethianum species complex</taxon>
    </lineage>
</organism>
<evidence type="ECO:0000313" key="4">
    <source>
        <dbReference type="Proteomes" id="UP001055172"/>
    </source>
</evidence>
<name>A0AA37LNZ2_9PEZI</name>
<dbReference type="Pfam" id="PF13881">
    <property type="entry name" value="Rad60-SLD_2"/>
    <property type="match status" value="1"/>
</dbReference>
<evidence type="ECO:0000313" key="3">
    <source>
        <dbReference type="EMBL" id="GJC78988.1"/>
    </source>
</evidence>
<feature type="compositionally biased region" description="Low complexity" evidence="1">
    <location>
        <begin position="81"/>
        <end position="98"/>
    </location>
</feature>
<dbReference type="EMBL" id="BPPX01000003">
    <property type="protein sequence ID" value="GJC78988.1"/>
    <property type="molecule type" value="Genomic_DNA"/>
</dbReference>
<dbReference type="InterPro" id="IPR040015">
    <property type="entry name" value="UBL3-like"/>
</dbReference>
<gene>
    <name evidence="3" type="ORF">ColLi_01826</name>
</gene>
<comment type="caution">
    <text evidence="3">The sequence shown here is derived from an EMBL/GenBank/DDBJ whole genome shotgun (WGS) entry which is preliminary data.</text>
</comment>
<evidence type="ECO:0000259" key="2">
    <source>
        <dbReference type="Pfam" id="PF13881"/>
    </source>
</evidence>
<dbReference type="AlphaFoldDB" id="A0AA37LNZ2"/>
<feature type="compositionally biased region" description="Gly residues" evidence="1">
    <location>
        <begin position="265"/>
        <end position="275"/>
    </location>
</feature>
<evidence type="ECO:0000256" key="1">
    <source>
        <dbReference type="SAM" id="MobiDB-lite"/>
    </source>
</evidence>
<reference evidence="3 4" key="1">
    <citation type="submission" date="2021-07" db="EMBL/GenBank/DDBJ databases">
        <title>Genome data of Colletotrichum spaethianum.</title>
        <authorList>
            <person name="Utami Y.D."/>
            <person name="Hiruma K."/>
        </authorList>
    </citation>
    <scope>NUCLEOTIDE SEQUENCE [LARGE SCALE GENOMIC DNA]</scope>
    <source>
        <strain evidence="3 4">MAFF 242679</strain>
    </source>
</reference>
<dbReference type="Proteomes" id="UP001055172">
    <property type="component" value="Unassembled WGS sequence"/>
</dbReference>
<dbReference type="InterPro" id="IPR029071">
    <property type="entry name" value="Ubiquitin-like_domsf"/>
</dbReference>
<feature type="domain" description="UBL3-like ubiquitin" evidence="2">
    <location>
        <begin position="186"/>
        <end position="258"/>
    </location>
</feature>
<protein>
    <recommendedName>
        <fullName evidence="2">UBL3-like ubiquitin domain-containing protein</fullName>
    </recommendedName>
</protein>
<dbReference type="InterPro" id="IPR039540">
    <property type="entry name" value="UBL3-like_ubiquitin_dom"/>
</dbReference>
<sequence>MADTKSADANMSSGRQPAKDSLAESKDAVPMKTLPQSSSTEADAAAAAADTTQTTTTTTTTSSNEAPGAAASTHPEASKNTAADTATAPSTTGDASDSIEPSTKGKEKEPAPPPVAKSQDDAMAIGPSVDDVQSVSNSPSDGPVCNITLLLTTGARHPYKLDEKYLTKRNVNVPGLTEAGKKDPFTISVYTLKELILREWRDEWDPKPASPSSIRLIHFGKLLDDKDQLKQYHFSAEAANVVHMTVRPADIVEEEEPKGGNKSTSGGGRSREGGGGCCVIL</sequence>
<feature type="region of interest" description="Disordered" evidence="1">
    <location>
        <begin position="1"/>
        <end position="121"/>
    </location>
</feature>
<keyword evidence="4" id="KW-1185">Reference proteome</keyword>
<dbReference type="PANTHER" id="PTHR13169">
    <property type="entry name" value="UBIQUITIN-LIKE PROTEIN 3 HCG-1 PROTEIN"/>
    <property type="match status" value="1"/>
</dbReference>
<proteinExistence type="predicted"/>
<feature type="region of interest" description="Disordered" evidence="1">
    <location>
        <begin position="251"/>
        <end position="275"/>
    </location>
</feature>
<dbReference type="PANTHER" id="PTHR13169:SF0">
    <property type="entry name" value="UBIQUITIN-LIKE PROTEIN 3"/>
    <property type="match status" value="1"/>
</dbReference>
<dbReference type="Gene3D" id="3.10.20.90">
    <property type="entry name" value="Phosphatidylinositol 3-kinase Catalytic Subunit, Chain A, domain 1"/>
    <property type="match status" value="1"/>
</dbReference>
<accession>A0AA37LNZ2</accession>